<protein>
    <submittedName>
        <fullName evidence="2">Uncharacterized protein</fullName>
    </submittedName>
</protein>
<keyword evidence="1" id="KW-0732">Signal</keyword>
<accession>A0AAV5WP34</accession>
<dbReference type="PANTHER" id="PTHR35180">
    <property type="entry name" value="PROTEIN CBG06219"/>
    <property type="match status" value="1"/>
</dbReference>
<feature type="chain" id="PRO_5043988994" evidence="1">
    <location>
        <begin position="33"/>
        <end position="151"/>
    </location>
</feature>
<dbReference type="AlphaFoldDB" id="A0AAV5WP34"/>
<evidence type="ECO:0000256" key="1">
    <source>
        <dbReference type="SAM" id="SignalP"/>
    </source>
</evidence>
<gene>
    <name evidence="2" type="ORF">PFISCL1PPCAC_24692</name>
</gene>
<dbReference type="PANTHER" id="PTHR35180:SF4">
    <property type="entry name" value="PROTEIN CBG06219"/>
    <property type="match status" value="1"/>
</dbReference>
<evidence type="ECO:0000313" key="3">
    <source>
        <dbReference type="Proteomes" id="UP001432322"/>
    </source>
</evidence>
<feature type="signal peptide" evidence="1">
    <location>
        <begin position="1"/>
        <end position="32"/>
    </location>
</feature>
<evidence type="ECO:0000313" key="2">
    <source>
        <dbReference type="EMBL" id="GMT33395.1"/>
    </source>
</evidence>
<proteinExistence type="predicted"/>
<dbReference type="EMBL" id="BTSY01000006">
    <property type="protein sequence ID" value="GMT33395.1"/>
    <property type="molecule type" value="Genomic_DNA"/>
</dbReference>
<dbReference type="Proteomes" id="UP001432322">
    <property type="component" value="Unassembled WGS sequence"/>
</dbReference>
<name>A0AAV5WP34_9BILA</name>
<sequence>LISRLRYRLNPSISMFSRLFLLLALTFVTVQSQHKGCTWHGEAPKCGYTTCPKGTRKVAVMQGGWNNEFGLSVLLGCLEGEKSYCCGEDVIRADFEEHCSWYGSAPICAGECPEGTVEIARGRNWRQDDNRPCYMWGSKAFCLDKEVLLKN</sequence>
<organism evidence="2 3">
    <name type="scientific">Pristionchus fissidentatus</name>
    <dbReference type="NCBI Taxonomy" id="1538716"/>
    <lineage>
        <taxon>Eukaryota</taxon>
        <taxon>Metazoa</taxon>
        <taxon>Ecdysozoa</taxon>
        <taxon>Nematoda</taxon>
        <taxon>Chromadorea</taxon>
        <taxon>Rhabditida</taxon>
        <taxon>Rhabditina</taxon>
        <taxon>Diplogasteromorpha</taxon>
        <taxon>Diplogasteroidea</taxon>
        <taxon>Neodiplogasteridae</taxon>
        <taxon>Pristionchus</taxon>
    </lineage>
</organism>
<feature type="non-terminal residue" evidence="2">
    <location>
        <position position="1"/>
    </location>
</feature>
<comment type="caution">
    <text evidence="2">The sequence shown here is derived from an EMBL/GenBank/DDBJ whole genome shotgun (WGS) entry which is preliminary data.</text>
</comment>
<keyword evidence="3" id="KW-1185">Reference proteome</keyword>
<reference evidence="2" key="1">
    <citation type="submission" date="2023-10" db="EMBL/GenBank/DDBJ databases">
        <title>Genome assembly of Pristionchus species.</title>
        <authorList>
            <person name="Yoshida K."/>
            <person name="Sommer R.J."/>
        </authorList>
    </citation>
    <scope>NUCLEOTIDE SEQUENCE</scope>
    <source>
        <strain evidence="2">RS5133</strain>
    </source>
</reference>